<name>A0ABV8LXF1_9ACTN</name>
<proteinExistence type="predicted"/>
<evidence type="ECO:0000256" key="1">
    <source>
        <dbReference type="SAM" id="Phobius"/>
    </source>
</evidence>
<sequence length="123" mass="12098">MSNVQKWGYACAGVGLVLAVGTFIGFALADGEGAKTTLLVAATVFTVAGANGLGAGLADNVKTGKWVGMIVGALGFIGWGIAWLGDSTLKTSFGWAAVFAAIAAVASMVPELFGGSSAPAATN</sequence>
<evidence type="ECO:0000313" key="3">
    <source>
        <dbReference type="Proteomes" id="UP001595816"/>
    </source>
</evidence>
<feature type="transmembrane region" description="Helical" evidence="1">
    <location>
        <begin position="92"/>
        <end position="109"/>
    </location>
</feature>
<organism evidence="2 3">
    <name type="scientific">Hamadaea flava</name>
    <dbReference type="NCBI Taxonomy" id="1742688"/>
    <lineage>
        <taxon>Bacteria</taxon>
        <taxon>Bacillati</taxon>
        <taxon>Actinomycetota</taxon>
        <taxon>Actinomycetes</taxon>
        <taxon>Micromonosporales</taxon>
        <taxon>Micromonosporaceae</taxon>
        <taxon>Hamadaea</taxon>
    </lineage>
</organism>
<reference evidence="3" key="1">
    <citation type="journal article" date="2019" name="Int. J. Syst. Evol. Microbiol.">
        <title>The Global Catalogue of Microorganisms (GCM) 10K type strain sequencing project: providing services to taxonomists for standard genome sequencing and annotation.</title>
        <authorList>
            <consortium name="The Broad Institute Genomics Platform"/>
            <consortium name="The Broad Institute Genome Sequencing Center for Infectious Disease"/>
            <person name="Wu L."/>
            <person name="Ma J."/>
        </authorList>
    </citation>
    <scope>NUCLEOTIDE SEQUENCE [LARGE SCALE GENOMIC DNA]</scope>
    <source>
        <strain evidence="3">CGMCC 4.7289</strain>
    </source>
</reference>
<comment type="caution">
    <text evidence="2">The sequence shown here is derived from an EMBL/GenBank/DDBJ whole genome shotgun (WGS) entry which is preliminary data.</text>
</comment>
<feature type="transmembrane region" description="Helical" evidence="1">
    <location>
        <begin position="36"/>
        <end position="54"/>
    </location>
</feature>
<keyword evidence="1" id="KW-0472">Membrane</keyword>
<keyword evidence="1" id="KW-0812">Transmembrane</keyword>
<keyword evidence="3" id="KW-1185">Reference proteome</keyword>
<evidence type="ECO:0000313" key="2">
    <source>
        <dbReference type="EMBL" id="MFC4135018.1"/>
    </source>
</evidence>
<gene>
    <name evidence="2" type="ORF">ACFOZ4_30785</name>
</gene>
<feature type="transmembrane region" description="Helical" evidence="1">
    <location>
        <begin position="66"/>
        <end position="85"/>
    </location>
</feature>
<dbReference type="EMBL" id="JBHSAY010000020">
    <property type="protein sequence ID" value="MFC4135018.1"/>
    <property type="molecule type" value="Genomic_DNA"/>
</dbReference>
<keyword evidence="1" id="KW-1133">Transmembrane helix</keyword>
<accession>A0ABV8LXF1</accession>
<dbReference type="Proteomes" id="UP001595816">
    <property type="component" value="Unassembled WGS sequence"/>
</dbReference>
<feature type="transmembrane region" description="Helical" evidence="1">
    <location>
        <begin position="6"/>
        <end position="29"/>
    </location>
</feature>
<protein>
    <submittedName>
        <fullName evidence="2">Uncharacterized protein</fullName>
    </submittedName>
</protein>
<dbReference type="RefSeq" id="WP_253762831.1">
    <property type="nucleotide sequence ID" value="NZ_JAMZDZ010000001.1"/>
</dbReference>